<dbReference type="CDD" id="cd06841">
    <property type="entry name" value="PLPDE_III_MccE_like"/>
    <property type="match status" value="1"/>
</dbReference>
<evidence type="ECO:0000259" key="3">
    <source>
        <dbReference type="Pfam" id="PF00278"/>
    </source>
</evidence>
<evidence type="ECO:0000256" key="2">
    <source>
        <dbReference type="ARBA" id="ARBA00022898"/>
    </source>
</evidence>
<dbReference type="PANTHER" id="PTHR43727">
    <property type="entry name" value="DIAMINOPIMELATE DECARBOXYLASE"/>
    <property type="match status" value="1"/>
</dbReference>
<dbReference type="SUPFAM" id="SSF50621">
    <property type="entry name" value="Alanine racemase C-terminal domain-like"/>
    <property type="match status" value="1"/>
</dbReference>
<comment type="caution">
    <text evidence="5">The sequence shown here is derived from an EMBL/GenBank/DDBJ whole genome shotgun (WGS) entry which is preliminary data.</text>
</comment>
<accession>A0A1V1PDQ4</accession>
<evidence type="ECO:0000313" key="6">
    <source>
        <dbReference type="Proteomes" id="UP000189670"/>
    </source>
</evidence>
<evidence type="ECO:0000313" key="5">
    <source>
        <dbReference type="EMBL" id="ETR72805.1"/>
    </source>
</evidence>
<dbReference type="SUPFAM" id="SSF51419">
    <property type="entry name" value="PLP-binding barrel"/>
    <property type="match status" value="1"/>
</dbReference>
<evidence type="ECO:0000256" key="1">
    <source>
        <dbReference type="ARBA" id="ARBA00001933"/>
    </source>
</evidence>
<evidence type="ECO:0000259" key="4">
    <source>
        <dbReference type="Pfam" id="PF02784"/>
    </source>
</evidence>
<dbReference type="Proteomes" id="UP000189670">
    <property type="component" value="Unassembled WGS sequence"/>
</dbReference>
<dbReference type="InterPro" id="IPR022643">
    <property type="entry name" value="De-COase2_C"/>
</dbReference>
<dbReference type="PANTHER" id="PTHR43727:SF2">
    <property type="entry name" value="GROUP IV DECARBOXYLASE"/>
    <property type="match status" value="1"/>
</dbReference>
<feature type="domain" description="Orn/DAP/Arg decarboxylase 2 N-terminal" evidence="4">
    <location>
        <begin position="65"/>
        <end position="307"/>
    </location>
</feature>
<dbReference type="InterPro" id="IPR009006">
    <property type="entry name" value="Ala_racemase/Decarboxylase_C"/>
</dbReference>
<dbReference type="Pfam" id="PF02784">
    <property type="entry name" value="Orn_Arg_deC_N"/>
    <property type="match status" value="1"/>
</dbReference>
<name>A0A1V1PDQ4_9BACT</name>
<dbReference type="Gene3D" id="2.40.37.10">
    <property type="entry name" value="Lyase, Ornithine Decarboxylase, Chain A, domain 1"/>
    <property type="match status" value="1"/>
</dbReference>
<dbReference type="GO" id="GO:0008836">
    <property type="term" value="F:diaminopimelate decarboxylase activity"/>
    <property type="evidence" value="ECO:0007669"/>
    <property type="project" value="TreeGrafter"/>
</dbReference>
<keyword evidence="2" id="KW-0663">Pyridoxal phosphate</keyword>
<reference evidence="6" key="1">
    <citation type="submission" date="2012-11" db="EMBL/GenBank/DDBJ databases">
        <authorList>
            <person name="Lucero-Rivera Y.E."/>
            <person name="Tovar-Ramirez D."/>
        </authorList>
    </citation>
    <scope>NUCLEOTIDE SEQUENCE [LARGE SCALE GENOMIC DNA]</scope>
    <source>
        <strain evidence="6">Araruama</strain>
    </source>
</reference>
<gene>
    <name evidence="5" type="primary">lysA</name>
    <name evidence="5" type="ORF">OMM_01424</name>
</gene>
<dbReference type="Gene3D" id="3.20.20.10">
    <property type="entry name" value="Alanine racemase"/>
    <property type="match status" value="1"/>
</dbReference>
<comment type="cofactor">
    <cofactor evidence="1">
        <name>pyridoxal 5'-phosphate</name>
        <dbReference type="ChEBI" id="CHEBI:597326"/>
    </cofactor>
</comment>
<proteinExistence type="predicted"/>
<dbReference type="InterPro" id="IPR029066">
    <property type="entry name" value="PLP-binding_barrel"/>
</dbReference>
<organism evidence="5 6">
    <name type="scientific">Candidatus Magnetoglobus multicellularis str. Araruama</name>
    <dbReference type="NCBI Taxonomy" id="890399"/>
    <lineage>
        <taxon>Bacteria</taxon>
        <taxon>Pseudomonadati</taxon>
        <taxon>Thermodesulfobacteriota</taxon>
        <taxon>Desulfobacteria</taxon>
        <taxon>Desulfobacterales</taxon>
        <taxon>Desulfobacteraceae</taxon>
        <taxon>Candidatus Magnetoglobus</taxon>
    </lineage>
</organism>
<dbReference type="EMBL" id="ATBP01000111">
    <property type="protein sequence ID" value="ETR72805.1"/>
    <property type="molecule type" value="Genomic_DNA"/>
</dbReference>
<protein>
    <submittedName>
        <fullName evidence="5">Diaminopimelate decarboxylase</fullName>
    </submittedName>
</protein>
<dbReference type="GO" id="GO:0009089">
    <property type="term" value="P:lysine biosynthetic process via diaminopimelate"/>
    <property type="evidence" value="ECO:0007669"/>
    <property type="project" value="TreeGrafter"/>
</dbReference>
<dbReference type="AlphaFoldDB" id="A0A1V1PDQ4"/>
<feature type="domain" description="Orn/DAP/Arg decarboxylase 2 C-terminal" evidence="3">
    <location>
        <begin position="309"/>
        <end position="398"/>
    </location>
</feature>
<dbReference type="Pfam" id="PF00278">
    <property type="entry name" value="Orn_DAP_Arg_deC"/>
    <property type="match status" value="1"/>
</dbReference>
<sequence>MSKKIYVKPSIKKQESGRMNKFGSVFHRNYRDSIDGAKIDDIVANHGSPVFVISETAIRNQYRTLYREFSSKYPQVQFTWSYKTNYLDAVCCVFHQEGEIAEVVSEFEYQKARRLGVPGNKIIYNGPLKSKASLTVAFEENAIVNLDNFDEVLRAEEIASNLGKKVDVGIRLNMDTGIYPQWSRFGFNLENQSAYEAAKRIHMSKHLSLNGLHSHIGTFILEPSAYAVQVKKMVELRRSLETELDISIDYLDFGGGFPSKNKLKGTYLPPEISVPPLENYIDAITSTLLSNLSPEEYPTVYMETGRGMIDEAGYLITTVEGVKRMPDGLKSYIIDAGVNILYTSNWYNYKVELDRAIPGNYENAIIYGPLCMNIDIVLENASLPPLPKGTRLILSPMGAYNVTQWMQFISYRPAIVMVMDDGSVEQIRRPEILDDIVGPETIPEKLRDFKL</sequence>
<dbReference type="InterPro" id="IPR022644">
    <property type="entry name" value="De-COase2_N"/>
</dbReference>